<feature type="transmembrane region" description="Helical" evidence="6">
    <location>
        <begin position="409"/>
        <end position="427"/>
    </location>
</feature>
<dbReference type="Gene3D" id="1.20.1740.10">
    <property type="entry name" value="Amino acid/polyamine transporter I"/>
    <property type="match status" value="1"/>
</dbReference>
<protein>
    <submittedName>
        <fullName evidence="7">Amino acid transporter</fullName>
    </submittedName>
</protein>
<feature type="transmembrane region" description="Helical" evidence="6">
    <location>
        <begin position="354"/>
        <end position="371"/>
    </location>
</feature>
<evidence type="ECO:0000256" key="4">
    <source>
        <dbReference type="ARBA" id="ARBA00022989"/>
    </source>
</evidence>
<dbReference type="PIRSF" id="PIRSF006060">
    <property type="entry name" value="AA_transporter"/>
    <property type="match status" value="1"/>
</dbReference>
<feature type="transmembrane region" description="Helical" evidence="6">
    <location>
        <begin position="60"/>
        <end position="82"/>
    </location>
</feature>
<feature type="transmembrane region" description="Helical" evidence="6">
    <location>
        <begin position="103"/>
        <end position="135"/>
    </location>
</feature>
<dbReference type="InterPro" id="IPR002293">
    <property type="entry name" value="AA/rel_permease1"/>
</dbReference>
<gene>
    <name evidence="7" type="ORF">XA3_12550</name>
</gene>
<dbReference type="Proteomes" id="UP001321861">
    <property type="component" value="Chromosome"/>
</dbReference>
<dbReference type="PANTHER" id="PTHR43243">
    <property type="entry name" value="INNER MEMBRANE TRANSPORTER YGJI-RELATED"/>
    <property type="match status" value="1"/>
</dbReference>
<feature type="transmembrane region" description="Helical" evidence="6">
    <location>
        <begin position="32"/>
        <end position="54"/>
    </location>
</feature>
<dbReference type="EMBL" id="AP026802">
    <property type="protein sequence ID" value="BDR58814.1"/>
    <property type="molecule type" value="Genomic_DNA"/>
</dbReference>
<reference evidence="7 8" key="1">
    <citation type="journal article" date="2023" name="Microbiol. Spectr.">
        <title>Symbiosis of Carpenter Bees with Uncharacterized Lactic Acid Bacteria Showing NAD Auxotrophy.</title>
        <authorList>
            <person name="Kawasaki S."/>
            <person name="Ozawa K."/>
            <person name="Mori T."/>
            <person name="Yamamoto A."/>
            <person name="Ito M."/>
            <person name="Ohkuma M."/>
            <person name="Sakamoto M."/>
            <person name="Matsutani M."/>
        </authorList>
    </citation>
    <scope>NUCLEOTIDE SEQUENCE [LARGE SCALE GENOMIC DNA]</scope>
    <source>
        <strain evidence="7 8">XA3</strain>
    </source>
</reference>
<evidence type="ECO:0000256" key="2">
    <source>
        <dbReference type="ARBA" id="ARBA00022448"/>
    </source>
</evidence>
<evidence type="ECO:0000256" key="5">
    <source>
        <dbReference type="ARBA" id="ARBA00023136"/>
    </source>
</evidence>
<name>A0AAU9CXS6_9LACO</name>
<evidence type="ECO:0000313" key="7">
    <source>
        <dbReference type="EMBL" id="BDR58814.1"/>
    </source>
</evidence>
<feature type="transmembrane region" description="Helical" evidence="6">
    <location>
        <begin position="257"/>
        <end position="281"/>
    </location>
</feature>
<evidence type="ECO:0000256" key="1">
    <source>
        <dbReference type="ARBA" id="ARBA00004141"/>
    </source>
</evidence>
<keyword evidence="5 6" id="KW-0472">Membrane</keyword>
<feature type="transmembrane region" description="Helical" evidence="6">
    <location>
        <begin position="217"/>
        <end position="236"/>
    </location>
</feature>
<evidence type="ECO:0000313" key="8">
    <source>
        <dbReference type="Proteomes" id="UP001321861"/>
    </source>
</evidence>
<dbReference type="RefSeq" id="WP_317634644.1">
    <property type="nucleotide sequence ID" value="NZ_AP026802.1"/>
</dbReference>
<keyword evidence="8" id="KW-1185">Reference proteome</keyword>
<dbReference type="GO" id="GO:0016020">
    <property type="term" value="C:membrane"/>
    <property type="evidence" value="ECO:0007669"/>
    <property type="project" value="UniProtKB-SubCell"/>
</dbReference>
<comment type="subcellular location">
    <subcellularLocation>
        <location evidence="1">Membrane</location>
        <topology evidence="1">Multi-pass membrane protein</topology>
    </subcellularLocation>
</comment>
<keyword evidence="2" id="KW-0813">Transport</keyword>
<keyword evidence="4 6" id="KW-1133">Transmembrane helix</keyword>
<feature type="transmembrane region" description="Helical" evidence="6">
    <location>
        <begin position="155"/>
        <end position="174"/>
    </location>
</feature>
<evidence type="ECO:0000256" key="3">
    <source>
        <dbReference type="ARBA" id="ARBA00022692"/>
    </source>
</evidence>
<dbReference type="Pfam" id="PF13520">
    <property type="entry name" value="AA_permease_2"/>
    <property type="match status" value="1"/>
</dbReference>
<accession>A0AAU9CXS6</accession>
<dbReference type="AlphaFoldDB" id="A0AAU9CXS6"/>
<feature type="transmembrane region" description="Helical" evidence="6">
    <location>
        <begin position="301"/>
        <end position="324"/>
    </location>
</feature>
<feature type="transmembrane region" description="Helical" evidence="6">
    <location>
        <begin position="186"/>
        <end position="205"/>
    </location>
</feature>
<dbReference type="GO" id="GO:0015171">
    <property type="term" value="F:amino acid transmembrane transporter activity"/>
    <property type="evidence" value="ECO:0007669"/>
    <property type="project" value="TreeGrafter"/>
</dbReference>
<feature type="transmembrane region" description="Helical" evidence="6">
    <location>
        <begin position="433"/>
        <end position="452"/>
    </location>
</feature>
<evidence type="ECO:0000256" key="6">
    <source>
        <dbReference type="SAM" id="Phobius"/>
    </source>
</evidence>
<proteinExistence type="predicted"/>
<organism evidence="7 8">
    <name type="scientific">Xylocopilactobacillus apicola</name>
    <dbReference type="NCBI Taxonomy" id="2932184"/>
    <lineage>
        <taxon>Bacteria</taxon>
        <taxon>Bacillati</taxon>
        <taxon>Bacillota</taxon>
        <taxon>Bacilli</taxon>
        <taxon>Lactobacillales</taxon>
        <taxon>Lactobacillaceae</taxon>
        <taxon>Xylocopilactobacillus</taxon>
    </lineage>
</organism>
<dbReference type="KEGG" id="xap:XA3_12550"/>
<feature type="transmembrane region" description="Helical" evidence="6">
    <location>
        <begin position="377"/>
        <end position="397"/>
    </location>
</feature>
<keyword evidence="3 6" id="KW-0812">Transmembrane</keyword>
<dbReference type="PANTHER" id="PTHR43243:SF4">
    <property type="entry name" value="CATIONIC AMINO ACID TRANSPORTER 4"/>
    <property type="match status" value="1"/>
</dbReference>
<sequence length="457" mass="49309">MSLWEKVTQKGDVKQYLKKDLKLEKTLEAKDLLALGIGAVIGTGIFILPGTVAATAAGPGVILSFLIAAIVCALSAMCYAEFASALPVAGSAYSYGNLIFGQIIGWVIGWALILEYMLAVATVSVSFSAYFSAFLKGLKINLPQAISGPINLKQHTYINLVAVLIVVLITIMLARGMQSSMKINDWMVVVKIAIILIFVAVGLFYVNPKNWKPFLPFGLKGVNAGAATVFFAYLGFDAVSSSAPEVKNPQKNMPIGIIGTLLIATILYMAVATVLTGMMPFSKLNVADPAAFALQYYQLNWVAGIISLGALAGMFTMMVTMIYSSSRLVYAISRDGLLPGFLGKINESHLPNNSLIAVATIITLLAGFVNLNQLAELVNVGTLIAFSFVSIGIIPLRHHKDLVNEGFKVPFYPILPILSFLLCLGLMTKLRPITWLAAFIWFVIGLVIYFGYGIKEK</sequence>